<feature type="region of interest" description="Disordered" evidence="1">
    <location>
        <begin position="167"/>
        <end position="187"/>
    </location>
</feature>
<evidence type="ECO:0000256" key="2">
    <source>
        <dbReference type="SAM" id="Phobius"/>
    </source>
</evidence>
<comment type="caution">
    <text evidence="3">The sequence shown here is derived from an EMBL/GenBank/DDBJ whole genome shotgun (WGS) entry which is preliminary data.</text>
</comment>
<organism evidence="3 4">
    <name type="scientific">Mytilus edulis</name>
    <name type="common">Blue mussel</name>
    <dbReference type="NCBI Taxonomy" id="6550"/>
    <lineage>
        <taxon>Eukaryota</taxon>
        <taxon>Metazoa</taxon>
        <taxon>Spiralia</taxon>
        <taxon>Lophotrochozoa</taxon>
        <taxon>Mollusca</taxon>
        <taxon>Bivalvia</taxon>
        <taxon>Autobranchia</taxon>
        <taxon>Pteriomorphia</taxon>
        <taxon>Mytilida</taxon>
        <taxon>Mytiloidea</taxon>
        <taxon>Mytilidae</taxon>
        <taxon>Mytilinae</taxon>
        <taxon>Mytilus</taxon>
    </lineage>
</organism>
<accession>A0A8S3R3Q9</accession>
<gene>
    <name evidence="3" type="ORF">MEDL_16310</name>
</gene>
<evidence type="ECO:0000313" key="3">
    <source>
        <dbReference type="EMBL" id="CAG2201635.1"/>
    </source>
</evidence>
<keyword evidence="4" id="KW-1185">Reference proteome</keyword>
<keyword evidence="2" id="KW-0812">Transmembrane</keyword>
<feature type="compositionally biased region" description="Polar residues" evidence="1">
    <location>
        <begin position="226"/>
        <end position="249"/>
    </location>
</feature>
<dbReference type="Proteomes" id="UP000683360">
    <property type="component" value="Unassembled WGS sequence"/>
</dbReference>
<name>A0A8S3R3Q9_MYTED</name>
<evidence type="ECO:0000256" key="1">
    <source>
        <dbReference type="SAM" id="MobiDB-lite"/>
    </source>
</evidence>
<dbReference type="EMBL" id="CAJPWZ010000863">
    <property type="protein sequence ID" value="CAG2201635.1"/>
    <property type="molecule type" value="Genomic_DNA"/>
</dbReference>
<proteinExistence type="predicted"/>
<keyword evidence="2" id="KW-1133">Transmembrane helix</keyword>
<dbReference type="AlphaFoldDB" id="A0A8S3R3Q9"/>
<dbReference type="OrthoDB" id="6103977at2759"/>
<reference evidence="3" key="1">
    <citation type="submission" date="2021-03" db="EMBL/GenBank/DDBJ databases">
        <authorList>
            <person name="Bekaert M."/>
        </authorList>
    </citation>
    <scope>NUCLEOTIDE SEQUENCE</scope>
</reference>
<feature type="compositionally biased region" description="Basic and acidic residues" evidence="1">
    <location>
        <begin position="250"/>
        <end position="260"/>
    </location>
</feature>
<protein>
    <submittedName>
        <fullName evidence="3">Uncharacterized protein</fullName>
    </submittedName>
</protein>
<sequence length="318" mass="36087">MKLQLGFHTQIKRKNYTERLDNNPFDCSTCDVKELKDFLQRKRNAGAKCEGELTLLIYHTFDNCKELTTEHREETSTVSQKQTTLIITIAESETTESFQSSAGTDTPASTSESTSGIINTEVIIYLSCGVGFILLLSFSMACFYVGKKYQNNPNLGINQIVDTNNRGTELDSDAQRSPTVSTGSGSGYGYAEIDELELSEFILTPPEQLHIEQDDTSSDSYDRISPPSNDYLNPYQSLLPSLQQSGNDHNNSDEYSHPDEENTAYTNLYQPIRFNRLDEFRQYASCSSVHYFEVLDDPIENTNDVNMQEDSKRRRKTW</sequence>
<feature type="transmembrane region" description="Helical" evidence="2">
    <location>
        <begin position="122"/>
        <end position="145"/>
    </location>
</feature>
<keyword evidence="2" id="KW-0472">Membrane</keyword>
<evidence type="ECO:0000313" key="4">
    <source>
        <dbReference type="Proteomes" id="UP000683360"/>
    </source>
</evidence>
<feature type="region of interest" description="Disordered" evidence="1">
    <location>
        <begin position="211"/>
        <end position="260"/>
    </location>
</feature>
<feature type="region of interest" description="Disordered" evidence="1">
    <location>
        <begin position="94"/>
        <end position="113"/>
    </location>
</feature>